<keyword evidence="5" id="KW-0698">rRNA processing</keyword>
<feature type="binding site" evidence="5">
    <location>
        <begin position="123"/>
        <end position="128"/>
    </location>
    <ligand>
        <name>S-adenosyl-L-methionine</name>
        <dbReference type="ChEBI" id="CHEBI:59789"/>
    </ligand>
</feature>
<keyword evidence="9" id="KW-1185">Reference proteome</keyword>
<dbReference type="InterPro" id="IPR029028">
    <property type="entry name" value="Alpha/beta_knot_MTases"/>
</dbReference>
<comment type="subunit">
    <text evidence="5">Homodimer.</text>
</comment>
<reference evidence="6 9" key="2">
    <citation type="submission" date="2016-01" db="EMBL/GenBank/DDBJ databases">
        <authorList>
            <person name="Varghese N."/>
        </authorList>
    </citation>
    <scope>NUCLEOTIDE SEQUENCE [LARGE SCALE GENOMIC DNA]</scope>
    <source>
        <strain evidence="6 9">HL-91</strain>
    </source>
</reference>
<keyword evidence="5" id="KW-0963">Cytoplasm</keyword>
<comment type="caution">
    <text evidence="7">The sequence shown here is derived from an EMBL/GenBank/DDBJ whole genome shotgun (WGS) entry which is preliminary data.</text>
</comment>
<evidence type="ECO:0000313" key="9">
    <source>
        <dbReference type="Proteomes" id="UP000182045"/>
    </source>
</evidence>
<evidence type="ECO:0000256" key="4">
    <source>
        <dbReference type="ARBA" id="ARBA00038303"/>
    </source>
</evidence>
<evidence type="ECO:0000256" key="5">
    <source>
        <dbReference type="HAMAP-Rule" id="MF_00658"/>
    </source>
</evidence>
<comment type="similarity">
    <text evidence="4 5">Belongs to the RNA methyltransferase RlmH family.</text>
</comment>
<dbReference type="OrthoDB" id="9806643at2"/>
<keyword evidence="3 5" id="KW-0949">S-adenosyl-L-methionine</keyword>
<evidence type="ECO:0000256" key="3">
    <source>
        <dbReference type="ARBA" id="ARBA00022691"/>
    </source>
</evidence>
<dbReference type="PANTHER" id="PTHR33603">
    <property type="entry name" value="METHYLTRANSFERASE"/>
    <property type="match status" value="1"/>
</dbReference>
<protein>
    <recommendedName>
        <fullName evidence="5">Ribosomal RNA large subunit methyltransferase H</fullName>
        <ecNumber evidence="5">2.1.1.177</ecNumber>
    </recommendedName>
    <alternativeName>
        <fullName evidence="5">23S rRNA (pseudouridine1915-N3)-methyltransferase</fullName>
    </alternativeName>
    <alternativeName>
        <fullName evidence="5">23S rRNA m3Psi1915 methyltransferase</fullName>
    </alternativeName>
    <alternativeName>
        <fullName evidence="5">rRNA (pseudouridine-N3-)-methyltransferase RlmH</fullName>
    </alternativeName>
</protein>
<comment type="catalytic activity">
    <reaction evidence="5">
        <text>pseudouridine(1915) in 23S rRNA + S-adenosyl-L-methionine = N(3)-methylpseudouridine(1915) in 23S rRNA + S-adenosyl-L-homocysteine + H(+)</text>
        <dbReference type="Rhea" id="RHEA:42752"/>
        <dbReference type="Rhea" id="RHEA-COMP:10221"/>
        <dbReference type="Rhea" id="RHEA-COMP:10222"/>
        <dbReference type="ChEBI" id="CHEBI:15378"/>
        <dbReference type="ChEBI" id="CHEBI:57856"/>
        <dbReference type="ChEBI" id="CHEBI:59789"/>
        <dbReference type="ChEBI" id="CHEBI:65314"/>
        <dbReference type="ChEBI" id="CHEBI:74486"/>
        <dbReference type="EC" id="2.1.1.177"/>
    </reaction>
</comment>
<dbReference type="EMBL" id="LJSG01000012">
    <property type="protein sequence ID" value="KPP92453.1"/>
    <property type="molecule type" value="Genomic_DNA"/>
</dbReference>
<dbReference type="HAMAP" id="MF_00658">
    <property type="entry name" value="23SrRNA_methyltr_H"/>
    <property type="match status" value="1"/>
</dbReference>
<dbReference type="InterPro" id="IPR029026">
    <property type="entry name" value="tRNA_m1G_MTases_N"/>
</dbReference>
<dbReference type="Proteomes" id="UP000182045">
    <property type="component" value="Unassembled WGS sequence"/>
</dbReference>
<evidence type="ECO:0000256" key="1">
    <source>
        <dbReference type="ARBA" id="ARBA00022603"/>
    </source>
</evidence>
<accession>A0A0P7W6E3</accession>
<dbReference type="EMBL" id="FBYC01000001">
    <property type="protein sequence ID" value="CUX79749.1"/>
    <property type="molecule type" value="Genomic_DNA"/>
</dbReference>
<dbReference type="Gene3D" id="3.40.1280.10">
    <property type="match status" value="1"/>
</dbReference>
<dbReference type="STRING" id="1666912.Ga0058931_0436"/>
<dbReference type="PIRSF" id="PIRSF004505">
    <property type="entry name" value="MT_bac"/>
    <property type="match status" value="1"/>
</dbReference>
<keyword evidence="2 5" id="KW-0808">Transferase</keyword>
<dbReference type="AlphaFoldDB" id="A0A0P7W6E3"/>
<organism evidence="7 8">
    <name type="scientific">Roseibaca calidilacus</name>
    <dbReference type="NCBI Taxonomy" id="1666912"/>
    <lineage>
        <taxon>Bacteria</taxon>
        <taxon>Pseudomonadati</taxon>
        <taxon>Pseudomonadota</taxon>
        <taxon>Alphaproteobacteria</taxon>
        <taxon>Rhodobacterales</taxon>
        <taxon>Paracoccaceae</taxon>
        <taxon>Roseinatronobacter</taxon>
    </lineage>
</organism>
<gene>
    <name evidence="5 7" type="primary">rlmH</name>
    <name evidence="6" type="ORF">Ga0058931_0436</name>
    <name evidence="7" type="ORF">HLUCCA05_09230</name>
</gene>
<sequence>MRLHICAMGRLRKGPERALIDDYRTRFDRIGRALSLGPCDEHEVDERKATTPAAQVPLLARAIPDGAHLVALDERGVMLSSPDFAQLLARTRDHGARDMAFVIGGADGLDPDLRARADTVLSLSPMVWPHMLARVMLAEQIYRAATILSGSPYHRD</sequence>
<dbReference type="EC" id="2.1.1.177" evidence="5"/>
<dbReference type="Proteomes" id="UP000050413">
    <property type="component" value="Unassembled WGS sequence"/>
</dbReference>
<dbReference type="Pfam" id="PF02590">
    <property type="entry name" value="SPOUT_MTase"/>
    <property type="match status" value="1"/>
</dbReference>
<dbReference type="GO" id="GO:0070038">
    <property type="term" value="F:rRNA (pseudouridine-N3-)-methyltransferase activity"/>
    <property type="evidence" value="ECO:0007669"/>
    <property type="project" value="UniProtKB-UniRule"/>
</dbReference>
<name>A0A0P7W6E3_9RHOB</name>
<dbReference type="NCBIfam" id="NF000989">
    <property type="entry name" value="PRK00103.2-3"/>
    <property type="match status" value="1"/>
</dbReference>
<dbReference type="SUPFAM" id="SSF75217">
    <property type="entry name" value="alpha/beta knot"/>
    <property type="match status" value="1"/>
</dbReference>
<keyword evidence="1 5" id="KW-0489">Methyltransferase</keyword>
<dbReference type="NCBIfam" id="NF000988">
    <property type="entry name" value="PRK00103.2-2"/>
    <property type="match status" value="1"/>
</dbReference>
<evidence type="ECO:0000256" key="2">
    <source>
        <dbReference type="ARBA" id="ARBA00022679"/>
    </source>
</evidence>
<dbReference type="CDD" id="cd18081">
    <property type="entry name" value="RlmH-like"/>
    <property type="match status" value="1"/>
</dbReference>
<comment type="subcellular location">
    <subcellularLocation>
        <location evidence="5">Cytoplasm</location>
    </subcellularLocation>
</comment>
<reference evidence="7 8" key="1">
    <citation type="submission" date="2015-09" db="EMBL/GenBank/DDBJ databases">
        <title>Identification and resolution of microdiversity through metagenomic sequencing of parallel consortia.</title>
        <authorList>
            <person name="Nelson W.C."/>
            <person name="Romine M.F."/>
            <person name="Lindemann S.R."/>
        </authorList>
    </citation>
    <scope>NUCLEOTIDE SEQUENCE [LARGE SCALE GENOMIC DNA]</scope>
    <source>
        <strain evidence="7">HL-91</strain>
    </source>
</reference>
<dbReference type="PATRIC" id="fig|1666912.4.peg.988"/>
<feature type="binding site" evidence="5">
    <location>
        <position position="72"/>
    </location>
    <ligand>
        <name>S-adenosyl-L-methionine</name>
        <dbReference type="ChEBI" id="CHEBI:59789"/>
    </ligand>
</feature>
<dbReference type="InterPro" id="IPR003742">
    <property type="entry name" value="RlmH-like"/>
</dbReference>
<feature type="binding site" evidence="5">
    <location>
        <position position="104"/>
    </location>
    <ligand>
        <name>S-adenosyl-L-methionine</name>
        <dbReference type="ChEBI" id="CHEBI:59789"/>
    </ligand>
</feature>
<proteinExistence type="inferred from homology"/>
<evidence type="ECO:0000313" key="8">
    <source>
        <dbReference type="Proteomes" id="UP000050413"/>
    </source>
</evidence>
<dbReference type="RefSeq" id="WP_072244532.1">
    <property type="nucleotide sequence ID" value="NZ_FBYC01000001.1"/>
</dbReference>
<evidence type="ECO:0000313" key="6">
    <source>
        <dbReference type="EMBL" id="CUX79749.1"/>
    </source>
</evidence>
<evidence type="ECO:0000313" key="7">
    <source>
        <dbReference type="EMBL" id="KPP92453.1"/>
    </source>
</evidence>
<comment type="function">
    <text evidence="5">Specifically methylates the pseudouridine at position 1915 (m3Psi1915) in 23S rRNA.</text>
</comment>
<dbReference type="GO" id="GO:0005737">
    <property type="term" value="C:cytoplasm"/>
    <property type="evidence" value="ECO:0007669"/>
    <property type="project" value="UniProtKB-SubCell"/>
</dbReference>
<dbReference type="PANTHER" id="PTHR33603:SF1">
    <property type="entry name" value="RIBOSOMAL RNA LARGE SUBUNIT METHYLTRANSFERASE H"/>
    <property type="match status" value="1"/>
</dbReference>